<dbReference type="HOGENOM" id="CLU_015676_1_0_1"/>
<dbReference type="SUPFAM" id="SSF51905">
    <property type="entry name" value="FAD/NAD(P)-binding domain"/>
    <property type="match status" value="2"/>
</dbReference>
<name>A0A0D0A4Q0_9AGAM</name>
<dbReference type="PANTHER" id="PTHR43539">
    <property type="entry name" value="FLAVIN-BINDING MONOOXYGENASE-LIKE PROTEIN (AFU_ORTHOLOGUE AFUA_4G09220)"/>
    <property type="match status" value="1"/>
</dbReference>
<dbReference type="EMBL" id="KN833689">
    <property type="protein sequence ID" value="KIK29377.1"/>
    <property type="molecule type" value="Genomic_DNA"/>
</dbReference>
<keyword evidence="1" id="KW-0560">Oxidoreductase</keyword>
<gene>
    <name evidence="2" type="ORF">PISMIDRAFT_650396</name>
</gene>
<dbReference type="InterPro" id="IPR036188">
    <property type="entry name" value="FAD/NAD-bd_sf"/>
</dbReference>
<dbReference type="InterPro" id="IPR050982">
    <property type="entry name" value="Auxin_biosynth/cation_transpt"/>
</dbReference>
<dbReference type="GO" id="GO:0050660">
    <property type="term" value="F:flavin adenine dinucleotide binding"/>
    <property type="evidence" value="ECO:0007669"/>
    <property type="project" value="TreeGrafter"/>
</dbReference>
<reference evidence="2 3" key="1">
    <citation type="submission" date="2014-04" db="EMBL/GenBank/DDBJ databases">
        <authorList>
            <consortium name="DOE Joint Genome Institute"/>
            <person name="Kuo A."/>
            <person name="Kohler A."/>
            <person name="Costa M.D."/>
            <person name="Nagy L.G."/>
            <person name="Floudas D."/>
            <person name="Copeland A."/>
            <person name="Barry K.W."/>
            <person name="Cichocki N."/>
            <person name="Veneault-Fourrey C."/>
            <person name="LaButti K."/>
            <person name="Lindquist E.A."/>
            <person name="Lipzen A."/>
            <person name="Lundell T."/>
            <person name="Morin E."/>
            <person name="Murat C."/>
            <person name="Sun H."/>
            <person name="Tunlid A."/>
            <person name="Henrissat B."/>
            <person name="Grigoriev I.V."/>
            <person name="Hibbett D.S."/>
            <person name="Martin F."/>
            <person name="Nordberg H.P."/>
            <person name="Cantor M.N."/>
            <person name="Hua S.X."/>
        </authorList>
    </citation>
    <scope>NUCLEOTIDE SEQUENCE [LARGE SCALE GENOMIC DNA]</scope>
    <source>
        <strain evidence="2 3">441</strain>
    </source>
</reference>
<keyword evidence="3" id="KW-1185">Reference proteome</keyword>
<dbReference type="AlphaFoldDB" id="A0A0D0A4Q0"/>
<dbReference type="STRING" id="765257.A0A0D0A4Q0"/>
<dbReference type="Pfam" id="PF13738">
    <property type="entry name" value="Pyr_redox_3"/>
    <property type="match status" value="1"/>
</dbReference>
<organism evidence="2 3">
    <name type="scientific">Pisolithus microcarpus 441</name>
    <dbReference type="NCBI Taxonomy" id="765257"/>
    <lineage>
        <taxon>Eukaryota</taxon>
        <taxon>Fungi</taxon>
        <taxon>Dikarya</taxon>
        <taxon>Basidiomycota</taxon>
        <taxon>Agaricomycotina</taxon>
        <taxon>Agaricomycetes</taxon>
        <taxon>Agaricomycetidae</taxon>
        <taxon>Boletales</taxon>
        <taxon>Sclerodermatineae</taxon>
        <taxon>Pisolithaceae</taxon>
        <taxon>Pisolithus</taxon>
    </lineage>
</organism>
<sequence length="605" mass="67165">MSSSAPFDIPTLDDLGVNPTVLEELSPVAEANKWLSAFSANVRNKATGLITDLFHRFGFWKDILALTWDFRTIRGVKAIRKLLDDRLDPIGLTPFRLVEDSLRAPVLVKPIAGVIFLRLCFEFETKQGLGKAIAFLVPTPDTQWKAWSLLTRLESLKGFPEKVGELRDRTMHHNWIEERSREPFPTDGSPTVLIIGAGHTGLDIAARLKYMDVSALVIDRNARVGDNWRTRYKSLCLHDTVWFNQMPYLPFPSTWPVFCPAAKLADWLEFYAEALELNVWLSSRVVETNWDADTKTWLVYILREGALRTITVKHLVFATGYGGGFPKMPDIQGKTDFGGTVLHSSEYYSATEYNRKKVVVVGAANSALDIAMDLYRHNAEVTVNQRSSTYVISLDASISSLQKRYNEHSSVEFSDLLGSALPWPSLLPLLRAETAHAANTDKNLIRGLESAGFKTNLGIDDGGLLPLIYARGGGLYIDTGASGEIIKGNIKIKSGCSIRRFTSVGLEFDDGSEMACDVVIFATGFGESRDSIREVCGSGIANEVGPIWGLDNEGELQGVWRRTGQPRMWIGMGTLGRSRFHSLHLALQIKALEEGVITDDDVYAK</sequence>
<evidence type="ECO:0000256" key="1">
    <source>
        <dbReference type="ARBA" id="ARBA00023002"/>
    </source>
</evidence>
<proteinExistence type="predicted"/>
<dbReference type="PRINTS" id="PR00469">
    <property type="entry name" value="PNDRDTASEII"/>
</dbReference>
<reference evidence="3" key="2">
    <citation type="submission" date="2015-01" db="EMBL/GenBank/DDBJ databases">
        <title>Evolutionary Origins and Diversification of the Mycorrhizal Mutualists.</title>
        <authorList>
            <consortium name="DOE Joint Genome Institute"/>
            <consortium name="Mycorrhizal Genomics Consortium"/>
            <person name="Kohler A."/>
            <person name="Kuo A."/>
            <person name="Nagy L.G."/>
            <person name="Floudas D."/>
            <person name="Copeland A."/>
            <person name="Barry K.W."/>
            <person name="Cichocki N."/>
            <person name="Veneault-Fourrey C."/>
            <person name="LaButti K."/>
            <person name="Lindquist E.A."/>
            <person name="Lipzen A."/>
            <person name="Lundell T."/>
            <person name="Morin E."/>
            <person name="Murat C."/>
            <person name="Riley R."/>
            <person name="Ohm R."/>
            <person name="Sun H."/>
            <person name="Tunlid A."/>
            <person name="Henrissat B."/>
            <person name="Grigoriev I.V."/>
            <person name="Hibbett D.S."/>
            <person name="Martin F."/>
        </authorList>
    </citation>
    <scope>NUCLEOTIDE SEQUENCE [LARGE SCALE GENOMIC DNA]</scope>
    <source>
        <strain evidence="3">441</strain>
    </source>
</reference>
<dbReference type="Gene3D" id="3.50.50.60">
    <property type="entry name" value="FAD/NAD(P)-binding domain"/>
    <property type="match status" value="1"/>
</dbReference>
<evidence type="ECO:0000313" key="2">
    <source>
        <dbReference type="EMBL" id="KIK29377.1"/>
    </source>
</evidence>
<evidence type="ECO:0000313" key="3">
    <source>
        <dbReference type="Proteomes" id="UP000054018"/>
    </source>
</evidence>
<protein>
    <recommendedName>
        <fullName evidence="4">FAD/NAD(P)-binding domain-containing protein</fullName>
    </recommendedName>
</protein>
<dbReference type="PANTHER" id="PTHR43539:SF68">
    <property type="entry name" value="FLAVIN-BINDING MONOOXYGENASE-LIKE PROTEIN (AFU_ORTHOLOGUE AFUA_4G09220)"/>
    <property type="match status" value="1"/>
</dbReference>
<dbReference type="Proteomes" id="UP000054018">
    <property type="component" value="Unassembled WGS sequence"/>
</dbReference>
<accession>A0A0D0A4Q0</accession>
<dbReference type="OrthoDB" id="74360at2759"/>
<evidence type="ECO:0008006" key="4">
    <source>
        <dbReference type="Google" id="ProtNLM"/>
    </source>
</evidence>
<dbReference type="GO" id="GO:0004497">
    <property type="term" value="F:monooxygenase activity"/>
    <property type="evidence" value="ECO:0007669"/>
    <property type="project" value="TreeGrafter"/>
</dbReference>